<evidence type="ECO:0000313" key="3">
    <source>
        <dbReference type="Proteomes" id="UP001303160"/>
    </source>
</evidence>
<keyword evidence="3" id="KW-1185">Reference proteome</keyword>
<reference evidence="2" key="2">
    <citation type="submission" date="2023-05" db="EMBL/GenBank/DDBJ databases">
        <authorList>
            <consortium name="Lawrence Berkeley National Laboratory"/>
            <person name="Steindorff A."/>
            <person name="Hensen N."/>
            <person name="Bonometti L."/>
            <person name="Westerberg I."/>
            <person name="Brannstrom I.O."/>
            <person name="Guillou S."/>
            <person name="Cros-Aarteil S."/>
            <person name="Calhoun S."/>
            <person name="Haridas S."/>
            <person name="Kuo A."/>
            <person name="Mondo S."/>
            <person name="Pangilinan J."/>
            <person name="Riley R."/>
            <person name="Labutti K."/>
            <person name="Andreopoulos B."/>
            <person name="Lipzen A."/>
            <person name="Chen C."/>
            <person name="Yanf M."/>
            <person name="Daum C."/>
            <person name="Ng V."/>
            <person name="Clum A."/>
            <person name="Ohm R."/>
            <person name="Martin F."/>
            <person name="Silar P."/>
            <person name="Natvig D."/>
            <person name="Lalanne C."/>
            <person name="Gautier V."/>
            <person name="Ament-Velasquez S.L."/>
            <person name="Kruys A."/>
            <person name="Hutchinson M.I."/>
            <person name="Powell A.J."/>
            <person name="Barry K."/>
            <person name="Miller A.N."/>
            <person name="Grigoriev I.V."/>
            <person name="Debuchy R."/>
            <person name="Gladieux P."/>
            <person name="Thoren M.H."/>
            <person name="Johannesson H."/>
        </authorList>
    </citation>
    <scope>NUCLEOTIDE SEQUENCE</scope>
    <source>
        <strain evidence="2">CBS 315.58</strain>
    </source>
</reference>
<accession>A0AAN6XPH1</accession>
<feature type="region of interest" description="Disordered" evidence="1">
    <location>
        <begin position="1"/>
        <end position="58"/>
    </location>
</feature>
<dbReference type="AlphaFoldDB" id="A0AAN6XPH1"/>
<feature type="compositionally biased region" description="Basic residues" evidence="1">
    <location>
        <begin position="407"/>
        <end position="420"/>
    </location>
</feature>
<evidence type="ECO:0000256" key="1">
    <source>
        <dbReference type="SAM" id="MobiDB-lite"/>
    </source>
</evidence>
<dbReference type="EMBL" id="MU863906">
    <property type="protein sequence ID" value="KAK4201507.1"/>
    <property type="molecule type" value="Genomic_DNA"/>
</dbReference>
<feature type="compositionally biased region" description="Gly residues" evidence="1">
    <location>
        <begin position="15"/>
        <end position="29"/>
    </location>
</feature>
<feature type="compositionally biased region" description="Basic and acidic residues" evidence="1">
    <location>
        <begin position="88"/>
        <end position="100"/>
    </location>
</feature>
<gene>
    <name evidence="2" type="ORF">QBC40DRAFT_252959</name>
</gene>
<feature type="region of interest" description="Disordered" evidence="1">
    <location>
        <begin position="305"/>
        <end position="436"/>
    </location>
</feature>
<feature type="compositionally biased region" description="Polar residues" evidence="1">
    <location>
        <begin position="327"/>
        <end position="348"/>
    </location>
</feature>
<protein>
    <submittedName>
        <fullName evidence="2">Uncharacterized protein</fullName>
    </submittedName>
</protein>
<feature type="region of interest" description="Disordered" evidence="1">
    <location>
        <begin position="88"/>
        <end position="138"/>
    </location>
</feature>
<name>A0AAN6XPH1_9PEZI</name>
<evidence type="ECO:0000313" key="2">
    <source>
        <dbReference type="EMBL" id="KAK4201507.1"/>
    </source>
</evidence>
<proteinExistence type="predicted"/>
<dbReference type="Proteomes" id="UP001303160">
    <property type="component" value="Unassembled WGS sequence"/>
</dbReference>
<sequence>MDASCIHTFSQVPPAGGGSSGGAGGGPGRGGDKGKQPTSTSKVEKKKSQCPICGKFLSKGSNVNRHLENVYQARDHVYRDEWQAGLRQRREARENGRNQAHDPTVAPILNQPTARQRQDQRAPHHRAPSGQPSSPSLLVDPALLNSAQRLFDRIQQTPHEQMDFLMTQIQSAASQAPSGHVHRGVSLQYSPTNEQMPANQHDFRSHHIEEAQSGQVSSRWQYAQLGNHTRDMTANYGPEADANNKFHPNAQAATSNQQGYDRSFQDLVQPRTNLSLKYRRYHETESTRGDTRGLQSAYDISQWTYDRPNQHNGGGHVTGHRVAESQGEASSISQLSSDTQCLPTTQPRADNGLEFPRDREPYLRPLDPMSIGGYASSRSPQSGYQPPHRQPVGTITQQGSRYLSHPAPRHSYGHQQRLRHPQQDLQSHDETNSAYQSRVDDRLDLESELASYDHVDTNHETDLVDQNTLDVQGCHAQQPDIEEFSRFDL</sequence>
<reference evidence="2" key="1">
    <citation type="journal article" date="2023" name="Mol. Phylogenet. Evol.">
        <title>Genome-scale phylogeny and comparative genomics of the fungal order Sordariales.</title>
        <authorList>
            <person name="Hensen N."/>
            <person name="Bonometti L."/>
            <person name="Westerberg I."/>
            <person name="Brannstrom I.O."/>
            <person name="Guillou S."/>
            <person name="Cros-Aarteil S."/>
            <person name="Calhoun S."/>
            <person name="Haridas S."/>
            <person name="Kuo A."/>
            <person name="Mondo S."/>
            <person name="Pangilinan J."/>
            <person name="Riley R."/>
            <person name="LaButti K."/>
            <person name="Andreopoulos B."/>
            <person name="Lipzen A."/>
            <person name="Chen C."/>
            <person name="Yan M."/>
            <person name="Daum C."/>
            <person name="Ng V."/>
            <person name="Clum A."/>
            <person name="Steindorff A."/>
            <person name="Ohm R.A."/>
            <person name="Martin F."/>
            <person name="Silar P."/>
            <person name="Natvig D.O."/>
            <person name="Lalanne C."/>
            <person name="Gautier V."/>
            <person name="Ament-Velasquez S.L."/>
            <person name="Kruys A."/>
            <person name="Hutchinson M.I."/>
            <person name="Powell A.J."/>
            <person name="Barry K."/>
            <person name="Miller A.N."/>
            <person name="Grigoriev I.V."/>
            <person name="Debuchy R."/>
            <person name="Gladieux P."/>
            <person name="Hiltunen Thoren M."/>
            <person name="Johannesson H."/>
        </authorList>
    </citation>
    <scope>NUCLEOTIDE SEQUENCE</scope>
    <source>
        <strain evidence="2">CBS 315.58</strain>
    </source>
</reference>
<comment type="caution">
    <text evidence="2">The sequence shown here is derived from an EMBL/GenBank/DDBJ whole genome shotgun (WGS) entry which is preliminary data.</text>
</comment>
<organism evidence="2 3">
    <name type="scientific">Triangularia verruculosa</name>
    <dbReference type="NCBI Taxonomy" id="2587418"/>
    <lineage>
        <taxon>Eukaryota</taxon>
        <taxon>Fungi</taxon>
        <taxon>Dikarya</taxon>
        <taxon>Ascomycota</taxon>
        <taxon>Pezizomycotina</taxon>
        <taxon>Sordariomycetes</taxon>
        <taxon>Sordariomycetidae</taxon>
        <taxon>Sordariales</taxon>
        <taxon>Podosporaceae</taxon>
        <taxon>Triangularia</taxon>
    </lineage>
</organism>